<dbReference type="OrthoDB" id="9804758at2"/>
<comment type="pathway">
    <text evidence="2 7">Cofactor biosynthesis; molybdopterin biosynthesis.</text>
</comment>
<dbReference type="PANTHER" id="PTHR10192">
    <property type="entry name" value="MOLYBDOPTERIN BIOSYNTHESIS PROTEIN"/>
    <property type="match status" value="1"/>
</dbReference>
<dbReference type="GO" id="GO:0061599">
    <property type="term" value="F:molybdopterin molybdotransferase activity"/>
    <property type="evidence" value="ECO:0007669"/>
    <property type="project" value="UniProtKB-UniRule"/>
</dbReference>
<dbReference type="InterPro" id="IPR005110">
    <property type="entry name" value="MoeA_linker/N"/>
</dbReference>
<evidence type="ECO:0000259" key="8">
    <source>
        <dbReference type="SMART" id="SM00852"/>
    </source>
</evidence>
<dbReference type="GO" id="GO:0005829">
    <property type="term" value="C:cytosol"/>
    <property type="evidence" value="ECO:0007669"/>
    <property type="project" value="TreeGrafter"/>
</dbReference>
<gene>
    <name evidence="9" type="ORF">DQP57_04645</name>
</gene>
<evidence type="ECO:0000313" key="9">
    <source>
        <dbReference type="EMBL" id="RAV14919.1"/>
    </source>
</evidence>
<dbReference type="Pfam" id="PF03454">
    <property type="entry name" value="MoeA_C"/>
    <property type="match status" value="1"/>
</dbReference>
<dbReference type="CDD" id="cd00887">
    <property type="entry name" value="MoeA"/>
    <property type="match status" value="1"/>
</dbReference>
<dbReference type="Pfam" id="PF00994">
    <property type="entry name" value="MoCF_biosynth"/>
    <property type="match status" value="1"/>
</dbReference>
<keyword evidence="7" id="KW-0808">Transferase</keyword>
<dbReference type="RefSeq" id="WP_112631882.1">
    <property type="nucleotide sequence ID" value="NZ_QMEV01000006.1"/>
</dbReference>
<reference evidence="9 10" key="1">
    <citation type="submission" date="2018-06" db="EMBL/GenBank/DDBJ databases">
        <title>NTM in soil in Japan.</title>
        <authorList>
            <person name="Ohya K."/>
        </authorList>
    </citation>
    <scope>NUCLEOTIDE SEQUENCE [LARGE SCALE GENOMIC DNA]</scope>
    <source>
        <strain evidence="9 10">GF28</strain>
    </source>
</reference>
<keyword evidence="7" id="KW-0479">Metal-binding</keyword>
<dbReference type="InterPro" id="IPR036135">
    <property type="entry name" value="MoeA_linker/N_sf"/>
</dbReference>
<dbReference type="EMBL" id="QMEV01000006">
    <property type="protein sequence ID" value="RAV14919.1"/>
    <property type="molecule type" value="Genomic_DNA"/>
</dbReference>
<dbReference type="PANTHER" id="PTHR10192:SF5">
    <property type="entry name" value="GEPHYRIN"/>
    <property type="match status" value="1"/>
</dbReference>
<dbReference type="Gene3D" id="2.40.340.10">
    <property type="entry name" value="MoeA, C-terminal, domain IV"/>
    <property type="match status" value="1"/>
</dbReference>
<dbReference type="InterPro" id="IPR005111">
    <property type="entry name" value="MoeA_C_domain_IV"/>
</dbReference>
<evidence type="ECO:0000256" key="5">
    <source>
        <dbReference type="ARBA" id="ARBA00023150"/>
    </source>
</evidence>
<dbReference type="Gene3D" id="2.170.190.11">
    <property type="entry name" value="Molybdopterin biosynthesis moea protein, domain 3"/>
    <property type="match status" value="1"/>
</dbReference>
<organism evidence="9 10">
    <name type="scientific">Mycobacterium colombiense</name>
    <dbReference type="NCBI Taxonomy" id="339268"/>
    <lineage>
        <taxon>Bacteria</taxon>
        <taxon>Bacillati</taxon>
        <taxon>Actinomycetota</taxon>
        <taxon>Actinomycetes</taxon>
        <taxon>Mycobacteriales</taxon>
        <taxon>Mycobacteriaceae</taxon>
        <taxon>Mycobacterium</taxon>
        <taxon>Mycobacterium avium complex (MAC)</taxon>
    </lineage>
</organism>
<dbReference type="Gene3D" id="3.40.980.10">
    <property type="entry name" value="MoaB/Mog-like domain"/>
    <property type="match status" value="1"/>
</dbReference>
<evidence type="ECO:0000256" key="2">
    <source>
        <dbReference type="ARBA" id="ARBA00005046"/>
    </source>
</evidence>
<protein>
    <recommendedName>
        <fullName evidence="7">Molybdopterin molybdenumtransferase</fullName>
        <ecNumber evidence="7">2.10.1.1</ecNumber>
    </recommendedName>
</protein>
<evidence type="ECO:0000256" key="3">
    <source>
        <dbReference type="ARBA" id="ARBA00010763"/>
    </source>
</evidence>
<dbReference type="GO" id="GO:0006777">
    <property type="term" value="P:Mo-molybdopterin cofactor biosynthetic process"/>
    <property type="evidence" value="ECO:0007669"/>
    <property type="project" value="UniProtKB-UniRule"/>
</dbReference>
<comment type="cofactor">
    <cofactor evidence="7">
        <name>Mg(2+)</name>
        <dbReference type="ChEBI" id="CHEBI:18420"/>
    </cofactor>
</comment>
<dbReference type="InterPro" id="IPR036688">
    <property type="entry name" value="MoeA_C_domain_IV_sf"/>
</dbReference>
<proteinExistence type="inferred from homology"/>
<dbReference type="UniPathway" id="UPA00344"/>
<dbReference type="Pfam" id="PF03453">
    <property type="entry name" value="MoeA_N"/>
    <property type="match status" value="1"/>
</dbReference>
<dbReference type="InterPro" id="IPR036425">
    <property type="entry name" value="MoaB/Mog-like_dom_sf"/>
</dbReference>
<dbReference type="EC" id="2.10.1.1" evidence="7"/>
<name>A0A329M490_9MYCO</name>
<comment type="function">
    <text evidence="1 7">Catalyzes the insertion of molybdate into adenylated molybdopterin with the concomitant release of AMP.</text>
</comment>
<dbReference type="NCBIfam" id="NF045515">
    <property type="entry name" value="Glp_gephyrin"/>
    <property type="match status" value="1"/>
</dbReference>
<comment type="similarity">
    <text evidence="3 7">Belongs to the MoeA family.</text>
</comment>
<evidence type="ECO:0000256" key="1">
    <source>
        <dbReference type="ARBA" id="ARBA00002901"/>
    </source>
</evidence>
<dbReference type="SUPFAM" id="SSF53218">
    <property type="entry name" value="Molybdenum cofactor biosynthesis proteins"/>
    <property type="match status" value="1"/>
</dbReference>
<keyword evidence="5 7" id="KW-0501">Molybdenum cofactor biosynthesis</keyword>
<feature type="domain" description="MoaB/Mog" evidence="8">
    <location>
        <begin position="197"/>
        <end position="336"/>
    </location>
</feature>
<dbReference type="SUPFAM" id="SSF63882">
    <property type="entry name" value="MoeA N-terminal region -like"/>
    <property type="match status" value="1"/>
</dbReference>
<comment type="caution">
    <text evidence="9">The sequence shown here is derived from an EMBL/GenBank/DDBJ whole genome shotgun (WGS) entry which is preliminary data.</text>
</comment>
<sequence>MRSVEEQQARITAAAVAPRPIRVAIAEAQGLMCAEEVVTERPMPGFDQAAIDGYAVRSVDVLGVGEVGSESLPEPFDDSGENDRREGLVLPVMGIVEAGSRTPSRLQPRQAVRVQTGAPLPTLADAVLPLRWTDGGTQRVRILRGAPSGAYVRRAGDDVQPGDVAVRSGTVIGAAQVGLLAAVGRERVLVHPRPRVTIMALGGELVDISRTPGNGQVYDVNSYALAAAARDAGAEVNRVGIVGGGPRELREIVEGQINRAEVIVIAGAVGGAAAEAVRQVLSELGEIEVVRVGMHPGSIQGFGQLGREGVPTFLLPANPVSALVVFEVMVRPLIRLSLGKRQPMRRIVQARTLSPITSVAGRKGFLRGQLMRDQESGEYLVQALGGAPGASSHLLATLAEANCLVVVPSGAEQIRTGEIVDVAFLAQRG</sequence>
<comment type="catalytic activity">
    <reaction evidence="6">
        <text>adenylyl-molybdopterin + molybdate = Mo-molybdopterin + AMP + H(+)</text>
        <dbReference type="Rhea" id="RHEA:35047"/>
        <dbReference type="ChEBI" id="CHEBI:15378"/>
        <dbReference type="ChEBI" id="CHEBI:36264"/>
        <dbReference type="ChEBI" id="CHEBI:62727"/>
        <dbReference type="ChEBI" id="CHEBI:71302"/>
        <dbReference type="ChEBI" id="CHEBI:456215"/>
        <dbReference type="EC" id="2.10.1.1"/>
    </reaction>
</comment>
<evidence type="ECO:0000256" key="7">
    <source>
        <dbReference type="RuleBase" id="RU365090"/>
    </source>
</evidence>
<dbReference type="InterPro" id="IPR038987">
    <property type="entry name" value="MoeA-like"/>
</dbReference>
<evidence type="ECO:0000313" key="10">
    <source>
        <dbReference type="Proteomes" id="UP000250915"/>
    </source>
</evidence>
<dbReference type="SUPFAM" id="SSF63867">
    <property type="entry name" value="MoeA C-terminal domain-like"/>
    <property type="match status" value="1"/>
</dbReference>
<dbReference type="SMART" id="SM00852">
    <property type="entry name" value="MoCF_biosynth"/>
    <property type="match status" value="1"/>
</dbReference>
<keyword evidence="7" id="KW-0460">Magnesium</keyword>
<dbReference type="Proteomes" id="UP000250915">
    <property type="component" value="Unassembled WGS sequence"/>
</dbReference>
<dbReference type="Gene3D" id="3.90.105.10">
    <property type="entry name" value="Molybdopterin biosynthesis moea protein, domain 2"/>
    <property type="match status" value="1"/>
</dbReference>
<evidence type="ECO:0000256" key="4">
    <source>
        <dbReference type="ARBA" id="ARBA00022505"/>
    </source>
</evidence>
<dbReference type="GO" id="GO:0046872">
    <property type="term" value="F:metal ion binding"/>
    <property type="evidence" value="ECO:0007669"/>
    <property type="project" value="UniProtKB-UniRule"/>
</dbReference>
<accession>A0A329M490</accession>
<dbReference type="AlphaFoldDB" id="A0A329M490"/>
<keyword evidence="4 7" id="KW-0500">Molybdenum</keyword>
<dbReference type="NCBIfam" id="TIGR00177">
    <property type="entry name" value="molyb_syn"/>
    <property type="match status" value="1"/>
</dbReference>
<evidence type="ECO:0000256" key="6">
    <source>
        <dbReference type="ARBA" id="ARBA00047317"/>
    </source>
</evidence>
<dbReference type="InterPro" id="IPR001453">
    <property type="entry name" value="MoaB/Mog_dom"/>
</dbReference>